<accession>A0A060TD84</accession>
<feature type="domain" description="NmrA-like" evidence="3">
    <location>
        <begin position="4"/>
        <end position="302"/>
    </location>
</feature>
<dbReference type="CDD" id="cd05251">
    <property type="entry name" value="NmrA_like_SDR_a"/>
    <property type="match status" value="1"/>
</dbReference>
<dbReference type="SUPFAM" id="SSF51735">
    <property type="entry name" value="NAD(P)-binding Rossmann-fold domains"/>
    <property type="match status" value="1"/>
</dbReference>
<protein>
    <submittedName>
        <fullName evidence="4">ARAD1D41052p</fullName>
    </submittedName>
</protein>
<dbReference type="EMBL" id="HG937694">
    <property type="protein sequence ID" value="CDP38724.1"/>
    <property type="molecule type" value="Genomic_DNA"/>
</dbReference>
<dbReference type="AlphaFoldDB" id="A0A060TD84"/>
<dbReference type="InterPro" id="IPR036291">
    <property type="entry name" value="NAD(P)-bd_dom_sf"/>
</dbReference>
<dbReference type="PANTHER" id="PTHR42748">
    <property type="entry name" value="NITROGEN METABOLITE REPRESSION PROTEIN NMRA FAMILY MEMBER"/>
    <property type="match status" value="1"/>
</dbReference>
<proteinExistence type="inferred from homology"/>
<keyword evidence="2" id="KW-0521">NADP</keyword>
<dbReference type="PhylomeDB" id="A0A060TD84"/>
<dbReference type="PANTHER" id="PTHR42748:SF11">
    <property type="entry name" value="NMRA-LIKE DOMAIN-CONTAINING PROTEIN"/>
    <property type="match status" value="1"/>
</dbReference>
<evidence type="ECO:0000313" key="4">
    <source>
        <dbReference type="EMBL" id="CDP38724.1"/>
    </source>
</evidence>
<name>A0A060TD84_BLAAD</name>
<reference evidence="4" key="1">
    <citation type="submission" date="2014-02" db="EMBL/GenBank/DDBJ databases">
        <authorList>
            <person name="Genoscope - CEA"/>
        </authorList>
    </citation>
    <scope>NUCLEOTIDE SEQUENCE</scope>
    <source>
        <strain evidence="4">LS3</strain>
    </source>
</reference>
<dbReference type="InterPro" id="IPR051164">
    <property type="entry name" value="NmrA-like_oxidored"/>
</dbReference>
<evidence type="ECO:0000256" key="2">
    <source>
        <dbReference type="ARBA" id="ARBA00022857"/>
    </source>
</evidence>
<organism evidence="4">
    <name type="scientific">Blastobotrys adeninivorans</name>
    <name type="common">Yeast</name>
    <name type="synonym">Arxula adeninivorans</name>
    <dbReference type="NCBI Taxonomy" id="409370"/>
    <lineage>
        <taxon>Eukaryota</taxon>
        <taxon>Fungi</taxon>
        <taxon>Dikarya</taxon>
        <taxon>Ascomycota</taxon>
        <taxon>Saccharomycotina</taxon>
        <taxon>Dipodascomycetes</taxon>
        <taxon>Dipodascales</taxon>
        <taxon>Trichomonascaceae</taxon>
        <taxon>Blastobotrys</taxon>
    </lineage>
</organism>
<evidence type="ECO:0000256" key="1">
    <source>
        <dbReference type="ARBA" id="ARBA00006328"/>
    </source>
</evidence>
<dbReference type="Gene3D" id="3.90.25.10">
    <property type="entry name" value="UDP-galactose 4-epimerase, domain 1"/>
    <property type="match status" value="1"/>
</dbReference>
<dbReference type="GO" id="GO:0005634">
    <property type="term" value="C:nucleus"/>
    <property type="evidence" value="ECO:0007669"/>
    <property type="project" value="TreeGrafter"/>
</dbReference>
<gene>
    <name evidence="4" type="ORF">GNLVRS02_ARAD1D41052g</name>
</gene>
<dbReference type="Gene3D" id="3.40.50.720">
    <property type="entry name" value="NAD(P)-binding Rossmann-like Domain"/>
    <property type="match status" value="1"/>
</dbReference>
<dbReference type="InterPro" id="IPR008030">
    <property type="entry name" value="NmrA-like"/>
</dbReference>
<comment type="similarity">
    <text evidence="1">Belongs to the NmrA-type oxidoreductase family.</text>
</comment>
<evidence type="ECO:0000259" key="3">
    <source>
        <dbReference type="Pfam" id="PF05368"/>
    </source>
</evidence>
<dbReference type="Pfam" id="PF05368">
    <property type="entry name" value="NmrA"/>
    <property type="match status" value="1"/>
</dbReference>
<reference evidence="4" key="2">
    <citation type="submission" date="2014-06" db="EMBL/GenBank/DDBJ databases">
        <title>The complete genome of Blastobotrys (Arxula) adeninivorans LS3 - a yeast of biotechnological interest.</title>
        <authorList>
            <person name="Kunze G."/>
            <person name="Gaillardin C."/>
            <person name="Czernicka M."/>
            <person name="Durrens P."/>
            <person name="Martin T."/>
            <person name="Boer E."/>
            <person name="Gabaldon T."/>
            <person name="Cruz J."/>
            <person name="Talla E."/>
            <person name="Marck C."/>
            <person name="Goffeau A."/>
            <person name="Barbe V."/>
            <person name="Baret P."/>
            <person name="Baronian K."/>
            <person name="Beier S."/>
            <person name="Bleykasten C."/>
            <person name="Bode R."/>
            <person name="Casaregola S."/>
            <person name="Despons L."/>
            <person name="Fairhead C."/>
            <person name="Giersberg M."/>
            <person name="Gierski P."/>
            <person name="Hahnel U."/>
            <person name="Hartmann A."/>
            <person name="Jankowska D."/>
            <person name="Jubin C."/>
            <person name="Jung P."/>
            <person name="Lafontaine I."/>
            <person name="Leh-Louis V."/>
            <person name="Lemaire M."/>
            <person name="Marcet-Houben M."/>
            <person name="Mascher M."/>
            <person name="Morel G."/>
            <person name="Richard G.-F."/>
            <person name="Riechen J."/>
            <person name="Sacerdot C."/>
            <person name="Sarkar A."/>
            <person name="Savel G."/>
            <person name="Schacherer J."/>
            <person name="Sherman D."/>
            <person name="Straub M.-L."/>
            <person name="Stein N."/>
            <person name="Thierry A."/>
            <person name="Trautwein-Schult A."/>
            <person name="Westhof E."/>
            <person name="Worch S."/>
            <person name="Dujon B."/>
            <person name="Souciet J.-L."/>
            <person name="Wincker P."/>
            <person name="Scholz U."/>
            <person name="Neuveglise N."/>
        </authorList>
    </citation>
    <scope>NUCLEOTIDE SEQUENCE</scope>
    <source>
        <strain evidence="4">LS3</strain>
    </source>
</reference>
<sequence length="309" mass="33884">MSAKLLVVTGATGNQGGSVINSILRDPELSQKYKIRAVTRNSSSSKAKELALKGVEVVEGDLDDNESINSALKGANVVFAVTLTNYDGDMSKEITQGKALADAAVYNGAEFIIFSTISSPSKISGGKYNKVAHFEAKYTVEKYIRSLPIRSAFYCPGSFYSNFTRVMRPIPTGDNEFAIRSVMAPDTVLPLVDIERDTGSFIGAILFDEDKYNGQTIMGCSQLLSCSDMAKTISEVTGKQVKYEQISEEDLVQNLPPLLADALREMFVFYREFGYAGPETIELSRQAQKLARGKLHSLVEYLADYPLDL</sequence>